<comment type="caution">
    <text evidence="3">The sequence shown here is derived from an EMBL/GenBank/DDBJ whole genome shotgun (WGS) entry which is preliminary data.</text>
</comment>
<feature type="region of interest" description="Disordered" evidence="1">
    <location>
        <begin position="57"/>
        <end position="84"/>
    </location>
</feature>
<dbReference type="EMBL" id="SNXZ01000004">
    <property type="protein sequence ID" value="TDP96290.1"/>
    <property type="molecule type" value="Genomic_DNA"/>
</dbReference>
<organism evidence="3 4">
    <name type="scientific">Labedaea rhizosphaerae</name>
    <dbReference type="NCBI Taxonomy" id="598644"/>
    <lineage>
        <taxon>Bacteria</taxon>
        <taxon>Bacillati</taxon>
        <taxon>Actinomycetota</taxon>
        <taxon>Actinomycetes</taxon>
        <taxon>Pseudonocardiales</taxon>
        <taxon>Pseudonocardiaceae</taxon>
        <taxon>Labedaea</taxon>
    </lineage>
</organism>
<reference evidence="3 4" key="1">
    <citation type="submission" date="2019-03" db="EMBL/GenBank/DDBJ databases">
        <title>Genomic Encyclopedia of Type Strains, Phase IV (KMG-IV): sequencing the most valuable type-strain genomes for metagenomic binning, comparative biology and taxonomic classification.</title>
        <authorList>
            <person name="Goeker M."/>
        </authorList>
    </citation>
    <scope>NUCLEOTIDE SEQUENCE [LARGE SCALE GENOMIC DNA]</scope>
    <source>
        <strain evidence="3 4">DSM 45361</strain>
    </source>
</reference>
<evidence type="ECO:0000256" key="1">
    <source>
        <dbReference type="SAM" id="MobiDB-lite"/>
    </source>
</evidence>
<accession>A0A4R6S8X0</accession>
<name>A0A4R6S8X0_LABRH</name>
<keyword evidence="2" id="KW-0472">Membrane</keyword>
<dbReference type="AlphaFoldDB" id="A0A4R6S8X0"/>
<dbReference type="Proteomes" id="UP000295444">
    <property type="component" value="Unassembled WGS sequence"/>
</dbReference>
<keyword evidence="2" id="KW-0812">Transmembrane</keyword>
<proteinExistence type="predicted"/>
<evidence type="ECO:0000313" key="4">
    <source>
        <dbReference type="Proteomes" id="UP000295444"/>
    </source>
</evidence>
<feature type="transmembrane region" description="Helical" evidence="2">
    <location>
        <begin position="20"/>
        <end position="42"/>
    </location>
</feature>
<evidence type="ECO:0000313" key="3">
    <source>
        <dbReference type="EMBL" id="TDP96290.1"/>
    </source>
</evidence>
<keyword evidence="4" id="KW-1185">Reference proteome</keyword>
<dbReference type="RefSeq" id="WP_133851661.1">
    <property type="nucleotide sequence ID" value="NZ_SNXZ01000004.1"/>
</dbReference>
<gene>
    <name evidence="3" type="ORF">EV186_104274</name>
</gene>
<sequence>MQWLSDWWNDIELWMTQQSFWLQFALVIVVVGPLCVGVAWLIDRLVDKAAARFGPARRAGHKLQALPEPERRPEPGDQPAGTAS</sequence>
<protein>
    <submittedName>
        <fullName evidence="3">Uncharacterized protein</fullName>
    </submittedName>
</protein>
<evidence type="ECO:0000256" key="2">
    <source>
        <dbReference type="SAM" id="Phobius"/>
    </source>
</evidence>
<keyword evidence="2" id="KW-1133">Transmembrane helix</keyword>